<dbReference type="UniPathway" id="UPA00362"/>
<evidence type="ECO:0000256" key="5">
    <source>
        <dbReference type="ARBA" id="ARBA00023002"/>
    </source>
</evidence>
<comment type="similarity">
    <text evidence="2">Belongs to the HIBADH-related family. 3-hydroxyisobutyrate dehydrogenase subfamily.</text>
</comment>
<dbReference type="VEuPathDB" id="VectorBase:LDEU002789"/>
<organism evidence="12 13">
    <name type="scientific">Leptotrombidium deliense</name>
    <dbReference type="NCBI Taxonomy" id="299467"/>
    <lineage>
        <taxon>Eukaryota</taxon>
        <taxon>Metazoa</taxon>
        <taxon>Ecdysozoa</taxon>
        <taxon>Arthropoda</taxon>
        <taxon>Chelicerata</taxon>
        <taxon>Arachnida</taxon>
        <taxon>Acari</taxon>
        <taxon>Acariformes</taxon>
        <taxon>Trombidiformes</taxon>
        <taxon>Prostigmata</taxon>
        <taxon>Anystina</taxon>
        <taxon>Parasitengona</taxon>
        <taxon>Trombiculoidea</taxon>
        <taxon>Trombiculidae</taxon>
        <taxon>Leptotrombidium</taxon>
    </lineage>
</organism>
<evidence type="ECO:0000256" key="6">
    <source>
        <dbReference type="ARBA" id="ARBA00023027"/>
    </source>
</evidence>
<dbReference type="Pfam" id="PF03446">
    <property type="entry name" value="NAD_binding_2"/>
    <property type="match status" value="1"/>
</dbReference>
<accession>A0A443SP42</accession>
<reference evidence="12 13" key="1">
    <citation type="journal article" date="2018" name="Gigascience">
        <title>Genomes of trombidid mites reveal novel predicted allergens and laterally-transferred genes associated with secondary metabolism.</title>
        <authorList>
            <person name="Dong X."/>
            <person name="Chaisiri K."/>
            <person name="Xia D."/>
            <person name="Armstrong S.D."/>
            <person name="Fang Y."/>
            <person name="Donnelly M.J."/>
            <person name="Kadowaki T."/>
            <person name="McGarry J.W."/>
            <person name="Darby A.C."/>
            <person name="Makepeace B.L."/>
        </authorList>
    </citation>
    <scope>NUCLEOTIDE SEQUENCE [LARGE SCALE GENOMIC DNA]</scope>
    <source>
        <strain evidence="12">UoL-UT</strain>
    </source>
</reference>
<feature type="active site" evidence="8">
    <location>
        <position position="174"/>
    </location>
</feature>
<keyword evidence="5 9" id="KW-0560">Oxidoreductase</keyword>
<dbReference type="InterPro" id="IPR006115">
    <property type="entry name" value="6PGDH_NADP-bd"/>
</dbReference>
<dbReference type="Gene3D" id="3.40.50.720">
    <property type="entry name" value="NAD(P)-binding Rossmann-like Domain"/>
    <property type="match status" value="1"/>
</dbReference>
<dbReference type="NCBIfam" id="TIGR01692">
    <property type="entry name" value="HIBADH"/>
    <property type="match status" value="1"/>
</dbReference>
<dbReference type="OrthoDB" id="435038at2759"/>
<comment type="caution">
    <text evidence="12">The sequence shown here is derived from an EMBL/GenBank/DDBJ whole genome shotgun (WGS) entry which is preliminary data.</text>
</comment>
<dbReference type="SUPFAM" id="SSF48179">
    <property type="entry name" value="6-phosphogluconate dehydrogenase C-terminal domain-like"/>
    <property type="match status" value="1"/>
</dbReference>
<dbReference type="GO" id="GO:0006574">
    <property type="term" value="P:L-valine catabolic process"/>
    <property type="evidence" value="ECO:0007669"/>
    <property type="project" value="UniProtKB-UniPathway"/>
</dbReference>
<dbReference type="InterPro" id="IPR036291">
    <property type="entry name" value="NAD(P)-bd_dom_sf"/>
</dbReference>
<dbReference type="Pfam" id="PF14833">
    <property type="entry name" value="NAD_binding_11"/>
    <property type="match status" value="1"/>
</dbReference>
<comment type="pathway">
    <text evidence="1 9">Amino-acid degradation; L-valine degradation.</text>
</comment>
<evidence type="ECO:0000259" key="11">
    <source>
        <dbReference type="Pfam" id="PF14833"/>
    </source>
</evidence>
<evidence type="ECO:0000256" key="1">
    <source>
        <dbReference type="ARBA" id="ARBA00005109"/>
    </source>
</evidence>
<keyword evidence="13" id="KW-1185">Reference proteome</keyword>
<dbReference type="GO" id="GO:0050661">
    <property type="term" value="F:NADP binding"/>
    <property type="evidence" value="ECO:0007669"/>
    <property type="project" value="InterPro"/>
</dbReference>
<gene>
    <name evidence="12" type="ORF">B4U80_07061</name>
</gene>
<dbReference type="InterPro" id="IPR013328">
    <property type="entry name" value="6PGD_dom2"/>
</dbReference>
<dbReference type="PANTHER" id="PTHR22981:SF7">
    <property type="entry name" value="3-HYDROXYISOBUTYRATE DEHYDROGENASE, MITOCHONDRIAL"/>
    <property type="match status" value="1"/>
</dbReference>
<evidence type="ECO:0000256" key="7">
    <source>
        <dbReference type="ARBA" id="ARBA00049197"/>
    </source>
</evidence>
<dbReference type="InterPro" id="IPR008927">
    <property type="entry name" value="6-PGluconate_DH-like_C_sf"/>
</dbReference>
<dbReference type="EMBL" id="NCKV01001001">
    <property type="protein sequence ID" value="RWS29252.1"/>
    <property type="molecule type" value="Genomic_DNA"/>
</dbReference>
<dbReference type="InterPro" id="IPR011548">
    <property type="entry name" value="HIBADH"/>
</dbReference>
<name>A0A443SP42_9ACAR</name>
<dbReference type="PROSITE" id="PS00895">
    <property type="entry name" value="3_HYDROXYISOBUT_DH"/>
    <property type="match status" value="1"/>
</dbReference>
<keyword evidence="6 9" id="KW-0520">NAD</keyword>
<feature type="domain" description="6-phosphogluconate dehydrogenase NADP-binding" evidence="10">
    <location>
        <begin position="7"/>
        <end position="165"/>
    </location>
</feature>
<dbReference type="GO" id="GO:0008442">
    <property type="term" value="F:3-hydroxyisobutyrate dehydrogenase activity"/>
    <property type="evidence" value="ECO:0007669"/>
    <property type="project" value="UniProtKB-EC"/>
</dbReference>
<dbReference type="FunFam" id="1.10.1040.10:FF:000006">
    <property type="entry name" value="3-hydroxyisobutyrate dehydrogenase"/>
    <property type="match status" value="1"/>
</dbReference>
<protein>
    <recommendedName>
        <fullName evidence="3 9">3-hydroxyisobutyrate dehydrogenase</fullName>
        <shortName evidence="9">HIBADH</shortName>
        <ecNumber evidence="3 9">1.1.1.31</ecNumber>
    </recommendedName>
</protein>
<dbReference type="PIRSF" id="PIRSF000103">
    <property type="entry name" value="HIBADH"/>
    <property type="match status" value="1"/>
</dbReference>
<keyword evidence="4 9" id="KW-0101">Branched-chain amino acid catabolism</keyword>
<dbReference type="SUPFAM" id="SSF51735">
    <property type="entry name" value="NAD(P)-binding Rossmann-fold domains"/>
    <property type="match status" value="1"/>
</dbReference>
<dbReference type="STRING" id="299467.A0A443SP42"/>
<evidence type="ECO:0000256" key="4">
    <source>
        <dbReference type="ARBA" id="ARBA00022456"/>
    </source>
</evidence>
<dbReference type="Proteomes" id="UP000288716">
    <property type="component" value="Unassembled WGS sequence"/>
</dbReference>
<evidence type="ECO:0000313" key="12">
    <source>
        <dbReference type="EMBL" id="RWS29252.1"/>
    </source>
</evidence>
<sequence length="303" mass="32419">MSSQRSVGFVGLGNMGSSMSSHLLKKGNKVVVYDVNPNAMAALAKEGAETASSPADLAGRCQYVMTMVPTGKEVMHVYAGKDGILSNVKPGTYLMDSSTIDPNTSREVHKLATEKGAIFMDTPVSGAVPAAKAATLTFMCGGKASDVEKIKDVLLCMGKNVVHTGDIGTGSIAKICNNMQLAISMIGTSEALNLAQNMGLDPKLMTQILNISSGRTWVSEIYHPVPGIMENVPASNEYKNGFLTQLITKDLGLAQSIAHQSQSPIPLGSTAHMVYRMMLNNGYFNKDFSVVYQFLKDKDNKKN</sequence>
<dbReference type="InterPro" id="IPR015815">
    <property type="entry name" value="HIBADH-related"/>
</dbReference>
<dbReference type="InterPro" id="IPR029154">
    <property type="entry name" value="HIBADH-like_NADP-bd"/>
</dbReference>
<evidence type="ECO:0000256" key="3">
    <source>
        <dbReference type="ARBA" id="ARBA00012991"/>
    </source>
</evidence>
<comment type="catalytic activity">
    <reaction evidence="7 9">
        <text>3-hydroxy-2-methylpropanoate + NAD(+) = 2-methyl-3-oxopropanoate + NADH + H(+)</text>
        <dbReference type="Rhea" id="RHEA:17681"/>
        <dbReference type="ChEBI" id="CHEBI:11805"/>
        <dbReference type="ChEBI" id="CHEBI:15378"/>
        <dbReference type="ChEBI" id="CHEBI:57540"/>
        <dbReference type="ChEBI" id="CHEBI:57700"/>
        <dbReference type="ChEBI" id="CHEBI:57945"/>
        <dbReference type="EC" id="1.1.1.31"/>
    </reaction>
</comment>
<dbReference type="InterPro" id="IPR002204">
    <property type="entry name" value="3-OH-isobutyrate_DH-rel_CS"/>
</dbReference>
<feature type="domain" description="3-hydroxyisobutyrate dehydrogenase-like NAD-binding" evidence="11">
    <location>
        <begin position="168"/>
        <end position="294"/>
    </location>
</feature>
<evidence type="ECO:0000256" key="8">
    <source>
        <dbReference type="PIRSR" id="PIRSR000103-1"/>
    </source>
</evidence>
<dbReference type="AlphaFoldDB" id="A0A443SP42"/>
<dbReference type="PANTHER" id="PTHR22981">
    <property type="entry name" value="3-HYDROXYISOBUTYRATE DEHYDROGENASE-RELATED"/>
    <property type="match status" value="1"/>
</dbReference>
<dbReference type="GO" id="GO:0051287">
    <property type="term" value="F:NAD binding"/>
    <property type="evidence" value="ECO:0007669"/>
    <property type="project" value="InterPro"/>
</dbReference>
<evidence type="ECO:0000259" key="10">
    <source>
        <dbReference type="Pfam" id="PF03446"/>
    </source>
</evidence>
<proteinExistence type="inferred from homology"/>
<evidence type="ECO:0000256" key="9">
    <source>
        <dbReference type="RuleBase" id="RU910714"/>
    </source>
</evidence>
<dbReference type="Gene3D" id="1.10.1040.10">
    <property type="entry name" value="N-(1-d-carboxylethyl)-l-norvaline Dehydrogenase, domain 2"/>
    <property type="match status" value="1"/>
</dbReference>
<dbReference type="GO" id="GO:0005739">
    <property type="term" value="C:mitochondrion"/>
    <property type="evidence" value="ECO:0007669"/>
    <property type="project" value="TreeGrafter"/>
</dbReference>
<evidence type="ECO:0000313" key="13">
    <source>
        <dbReference type="Proteomes" id="UP000288716"/>
    </source>
</evidence>
<dbReference type="EC" id="1.1.1.31" evidence="3 9"/>
<evidence type="ECO:0000256" key="2">
    <source>
        <dbReference type="ARBA" id="ARBA00006013"/>
    </source>
</evidence>